<organism evidence="1">
    <name type="scientific">uncultured Thermomicrobiales bacterium</name>
    <dbReference type="NCBI Taxonomy" id="1645740"/>
    <lineage>
        <taxon>Bacteria</taxon>
        <taxon>Pseudomonadati</taxon>
        <taxon>Thermomicrobiota</taxon>
        <taxon>Thermomicrobia</taxon>
        <taxon>Thermomicrobiales</taxon>
        <taxon>environmental samples</taxon>
    </lineage>
</organism>
<name>A0A6J4VI83_9BACT</name>
<evidence type="ECO:0000313" key="1">
    <source>
        <dbReference type="EMBL" id="CAA9576584.1"/>
    </source>
</evidence>
<dbReference type="EMBL" id="CADCWN010000202">
    <property type="protein sequence ID" value="CAA9576584.1"/>
    <property type="molecule type" value="Genomic_DNA"/>
</dbReference>
<sequence length="53" mass="5863">MTNKHPERDHDHIRHALWCAARGGQLIAVGKDARFNNADMIDISSDATFTGLS</sequence>
<dbReference type="AlphaFoldDB" id="A0A6J4VI83"/>
<reference evidence="1" key="1">
    <citation type="submission" date="2020-02" db="EMBL/GenBank/DDBJ databases">
        <authorList>
            <person name="Meier V. D."/>
        </authorList>
    </citation>
    <scope>NUCLEOTIDE SEQUENCE</scope>
    <source>
        <strain evidence="1">AVDCRST_MAG18</strain>
    </source>
</reference>
<accession>A0A6J4VI83</accession>
<protein>
    <submittedName>
        <fullName evidence="1">Uncharacterized protein</fullName>
    </submittedName>
</protein>
<proteinExistence type="predicted"/>
<gene>
    <name evidence="1" type="ORF">AVDCRST_MAG18-2620</name>
</gene>